<protein>
    <submittedName>
        <fullName evidence="1">Uncharacterized protein</fullName>
    </submittedName>
</protein>
<dbReference type="EMBL" id="JACGCM010001204">
    <property type="protein sequence ID" value="KAF6159147.1"/>
    <property type="molecule type" value="Genomic_DNA"/>
</dbReference>
<keyword evidence="2" id="KW-1185">Reference proteome</keyword>
<evidence type="ECO:0000313" key="2">
    <source>
        <dbReference type="Proteomes" id="UP000541444"/>
    </source>
</evidence>
<accession>A0A7J7MWF1</accession>
<sequence length="133" mass="14581">MPIYQLSSKILCRVIDIQLKVEADTDEVFAQVTLLLSQIERECLKSVEESTACLMESNKKLTAFNKIMAKQIKAMLVAVMVSSEKVASSEVIGDKVYGSEGGSSKGRWKGLLMGSFTRDGQLAGFNPMNLTLL</sequence>
<reference evidence="1 2" key="1">
    <citation type="journal article" date="2020" name="IScience">
        <title>Genome Sequencing of the Endangered Kingdonia uniflora (Circaeasteraceae, Ranunculales) Reveals Potential Mechanisms of Evolutionary Specialization.</title>
        <authorList>
            <person name="Sun Y."/>
            <person name="Deng T."/>
            <person name="Zhang A."/>
            <person name="Moore M.J."/>
            <person name="Landis J.B."/>
            <person name="Lin N."/>
            <person name="Zhang H."/>
            <person name="Zhang X."/>
            <person name="Huang J."/>
            <person name="Zhang X."/>
            <person name="Sun H."/>
            <person name="Wang H."/>
        </authorList>
    </citation>
    <scope>NUCLEOTIDE SEQUENCE [LARGE SCALE GENOMIC DNA]</scope>
    <source>
        <strain evidence="1">TB1705</strain>
        <tissue evidence="1">Leaf</tissue>
    </source>
</reference>
<dbReference type="Proteomes" id="UP000541444">
    <property type="component" value="Unassembled WGS sequence"/>
</dbReference>
<comment type="caution">
    <text evidence="1">The sequence shown here is derived from an EMBL/GenBank/DDBJ whole genome shotgun (WGS) entry which is preliminary data.</text>
</comment>
<dbReference type="AlphaFoldDB" id="A0A7J7MWF1"/>
<gene>
    <name evidence="1" type="ORF">GIB67_032764</name>
</gene>
<organism evidence="1 2">
    <name type="scientific">Kingdonia uniflora</name>
    <dbReference type="NCBI Taxonomy" id="39325"/>
    <lineage>
        <taxon>Eukaryota</taxon>
        <taxon>Viridiplantae</taxon>
        <taxon>Streptophyta</taxon>
        <taxon>Embryophyta</taxon>
        <taxon>Tracheophyta</taxon>
        <taxon>Spermatophyta</taxon>
        <taxon>Magnoliopsida</taxon>
        <taxon>Ranunculales</taxon>
        <taxon>Circaeasteraceae</taxon>
        <taxon>Kingdonia</taxon>
    </lineage>
</organism>
<proteinExistence type="predicted"/>
<dbReference type="OrthoDB" id="2016915at2759"/>
<name>A0A7J7MWF1_9MAGN</name>
<evidence type="ECO:0000313" key="1">
    <source>
        <dbReference type="EMBL" id="KAF6159147.1"/>
    </source>
</evidence>